<accession>A0A7L2II90</accession>
<evidence type="ECO:0000313" key="4">
    <source>
        <dbReference type="Proteomes" id="UP000536381"/>
    </source>
</evidence>
<name>A0A7L2II90_9PICI</name>
<protein>
    <submittedName>
        <fullName evidence="3">K0556 protein</fullName>
    </submittedName>
</protein>
<feature type="region of interest" description="Disordered" evidence="1">
    <location>
        <begin position="75"/>
        <end position="100"/>
    </location>
</feature>
<reference evidence="3 4" key="1">
    <citation type="submission" date="2019-09" db="EMBL/GenBank/DDBJ databases">
        <title>Bird 10,000 Genomes (B10K) Project - Family phase.</title>
        <authorList>
            <person name="Zhang G."/>
        </authorList>
    </citation>
    <scope>NUCLEOTIDE SEQUENCE [LARGE SCALE GENOMIC DNA]</scope>
    <source>
        <strain evidence="3">B10K-DU-001-42</strain>
        <tissue evidence="3">Muscle</tissue>
    </source>
</reference>
<dbReference type="Proteomes" id="UP000536381">
    <property type="component" value="Unassembled WGS sequence"/>
</dbReference>
<feature type="non-terminal residue" evidence="3">
    <location>
        <position position="989"/>
    </location>
</feature>
<evidence type="ECO:0000256" key="1">
    <source>
        <dbReference type="SAM" id="MobiDB-lite"/>
    </source>
</evidence>
<dbReference type="EMBL" id="VWYK01051280">
    <property type="protein sequence ID" value="NXR09836.1"/>
    <property type="molecule type" value="Genomic_DNA"/>
</dbReference>
<feature type="compositionally biased region" description="Basic and acidic residues" evidence="1">
    <location>
        <begin position="583"/>
        <end position="596"/>
    </location>
</feature>
<feature type="non-terminal residue" evidence="3">
    <location>
        <position position="1"/>
    </location>
</feature>
<dbReference type="InterPro" id="IPR026704">
    <property type="entry name" value="KATNIP"/>
</dbReference>
<feature type="domain" description="KATNIP" evidence="2">
    <location>
        <begin position="428"/>
        <end position="558"/>
    </location>
</feature>
<feature type="region of interest" description="Disordered" evidence="1">
    <location>
        <begin position="41"/>
        <end position="63"/>
    </location>
</feature>
<feature type="region of interest" description="Disordered" evidence="1">
    <location>
        <begin position="583"/>
        <end position="614"/>
    </location>
</feature>
<sequence length="989" mass="111649">LDIGAKKVKLYVDKKLVFDGELERASGDLLTDHSTTIDLRDDKRDTSTCSSSERKVNAPAVTEKRTDPCVECLHSNSASLSRKSLPEENPEQQMNSNESTKKSLAELKDDLKAFPPKSCKRDAKENTTVEAVAEHVQADDELSLSEQMENLTGRNLSDSTGAIPSWLQSSSQVTESHQVASSKQKPPWLATEPCGSFRFQTQSDGSMKNFKDLTNEDVKLRRNELGRSISRNGDERSQMLTRKDADVGLDISEQLSNKNYCNSQYPTSGRRSARCMKRAGLTTINLGEDDSALKDEDFAIKDVATSRGKWHSEREHTLQESWNSLVKFNYSHRGRISNMDFQGDIFDEFLHQQKINRPGDYQQMRKEGLQTLPIRQEERSWEVHDGNDFKIPVLPCGQHLVIDIRTTWGDRHYVGLNGIEIFSSKGEPVQIAKITAEPPDINILPAYGNDPRIITNLIDGVHRTQDDMHLWLAPFTPGKPHFIFIDFVNSCQVAMIRIWNYNKSRIHSFRGVKDMIMLLDEQCIFKGEIAKASGTLSGAPEHFGDTILFTTDDDILEAIYCYDQTCDGEMENASSLRYEEELKRPTTADREGDERPFTQAGLKTVNRQVQEPDPLSECIPKESGIFTGKCLQLNFTVTWGDSHYLGLTGLEVIGKNGQTLKITAEQISASPQDLNDLPEYTGDSRTLEKLIDGTNITVEDDHMWLIPFSSGEDHLLTIHFDKMESVAGLRFWNYNKSPEDTYRGAKIVHVLLDGHSISPPEGFLIRKGPGNCHFDFAQEILFLDYLQPQLINKVQRRPGAKRMEQASMDYEAPLMPCGFVFQFQLLTSWGDPYYIGLNGLELFNEHGDQILLAENNIAAFPDSVNVLEDVSGDVRTPDKLIDRVNDTTDGRHMWLAPILPGLVNRVYVIFDVPTTVSMIKLWNYAKTPQRGVKEFGLLVDDLLVYNGILDMVNHLVSGILPTCDPVVPYHTILFTDDENICHQEKRTVI</sequence>
<gene>
    <name evidence="3" type="ORF">SEMFRA_R01046</name>
</gene>
<dbReference type="Pfam" id="PF14652">
    <property type="entry name" value="DUF4457"/>
    <property type="match status" value="2"/>
</dbReference>
<dbReference type="InterPro" id="IPR027859">
    <property type="entry name" value="KATNIP_dom"/>
</dbReference>
<feature type="domain" description="KATNIP" evidence="2">
    <location>
        <begin position="633"/>
        <end position="952"/>
    </location>
</feature>
<evidence type="ECO:0000259" key="2">
    <source>
        <dbReference type="Pfam" id="PF14652"/>
    </source>
</evidence>
<dbReference type="AlphaFoldDB" id="A0A7L2II90"/>
<dbReference type="PANTHER" id="PTHR21534:SF0">
    <property type="entry name" value="KATANIN-INTERACTING PROTEIN"/>
    <property type="match status" value="1"/>
</dbReference>
<dbReference type="OrthoDB" id="304622at2759"/>
<evidence type="ECO:0000313" key="3">
    <source>
        <dbReference type="EMBL" id="NXR09836.1"/>
    </source>
</evidence>
<keyword evidence="4" id="KW-1185">Reference proteome</keyword>
<dbReference type="PANTHER" id="PTHR21534">
    <property type="entry name" value="KATANIN-INTERACTING PROTEIN"/>
    <property type="match status" value="1"/>
</dbReference>
<organism evidence="3 4">
    <name type="scientific">Semnornis frantzii</name>
    <dbReference type="NCBI Taxonomy" id="91796"/>
    <lineage>
        <taxon>Eukaryota</taxon>
        <taxon>Metazoa</taxon>
        <taxon>Chordata</taxon>
        <taxon>Craniata</taxon>
        <taxon>Vertebrata</taxon>
        <taxon>Euteleostomi</taxon>
        <taxon>Archelosauria</taxon>
        <taxon>Archosauria</taxon>
        <taxon>Dinosauria</taxon>
        <taxon>Saurischia</taxon>
        <taxon>Theropoda</taxon>
        <taxon>Coelurosauria</taxon>
        <taxon>Aves</taxon>
        <taxon>Neognathae</taxon>
        <taxon>Neoaves</taxon>
        <taxon>Telluraves</taxon>
        <taxon>Coraciimorphae</taxon>
        <taxon>Piciformes</taxon>
        <taxon>Ramphastidae</taxon>
        <taxon>Semnornis</taxon>
    </lineage>
</organism>
<comment type="caution">
    <text evidence="3">The sequence shown here is derived from an EMBL/GenBank/DDBJ whole genome shotgun (WGS) entry which is preliminary data.</text>
</comment>
<proteinExistence type="predicted"/>